<dbReference type="RefSeq" id="WP_132155861.1">
    <property type="nucleotide sequence ID" value="NZ_SLWR01000014.1"/>
</dbReference>
<dbReference type="PANTHER" id="PTHR11601:SF34">
    <property type="entry name" value="CYSTEINE DESULFURASE"/>
    <property type="match status" value="1"/>
</dbReference>
<dbReference type="EMBL" id="SLWR01000014">
    <property type="protein sequence ID" value="TCO42351.1"/>
    <property type="molecule type" value="Genomic_DNA"/>
</dbReference>
<name>A0A4R2ICR0_9ACTN</name>
<feature type="domain" description="Aminotransferase class V" evidence="3">
    <location>
        <begin position="31"/>
        <end position="133"/>
    </location>
</feature>
<dbReference type="Pfam" id="PF00266">
    <property type="entry name" value="Aminotran_5"/>
    <property type="match status" value="1"/>
</dbReference>
<dbReference type="GO" id="GO:0031071">
    <property type="term" value="F:cysteine desulfurase activity"/>
    <property type="evidence" value="ECO:0007669"/>
    <property type="project" value="UniProtKB-EC"/>
</dbReference>
<accession>A0A4R2ICR0</accession>
<evidence type="ECO:0000256" key="2">
    <source>
        <dbReference type="ARBA" id="ARBA00050776"/>
    </source>
</evidence>
<dbReference type="PANTHER" id="PTHR11601">
    <property type="entry name" value="CYSTEINE DESULFURYLASE FAMILY MEMBER"/>
    <property type="match status" value="1"/>
</dbReference>
<protein>
    <submittedName>
        <fullName evidence="4">Aminotransferase class V</fullName>
    </submittedName>
</protein>
<comment type="caution">
    <text evidence="4">The sequence shown here is derived from an EMBL/GenBank/DDBJ whole genome shotgun (WGS) entry which is preliminary data.</text>
</comment>
<comment type="cofactor">
    <cofactor evidence="1">
        <name>pyridoxal 5'-phosphate</name>
        <dbReference type="ChEBI" id="CHEBI:597326"/>
    </cofactor>
</comment>
<proteinExistence type="predicted"/>
<dbReference type="GO" id="GO:0008483">
    <property type="term" value="F:transaminase activity"/>
    <property type="evidence" value="ECO:0007669"/>
    <property type="project" value="UniProtKB-KW"/>
</dbReference>
<gene>
    <name evidence="4" type="ORF">EV646_114175</name>
</gene>
<dbReference type="Gene3D" id="3.90.1150.10">
    <property type="entry name" value="Aspartate Aminotransferase, domain 1"/>
    <property type="match status" value="1"/>
</dbReference>
<evidence type="ECO:0000259" key="3">
    <source>
        <dbReference type="Pfam" id="PF00266"/>
    </source>
</evidence>
<dbReference type="AlphaFoldDB" id="A0A4R2ICR0"/>
<organism evidence="4 5">
    <name type="scientific">Kribbella antiqua</name>
    <dbReference type="NCBI Taxonomy" id="2512217"/>
    <lineage>
        <taxon>Bacteria</taxon>
        <taxon>Bacillati</taxon>
        <taxon>Actinomycetota</taxon>
        <taxon>Actinomycetes</taxon>
        <taxon>Propionibacteriales</taxon>
        <taxon>Kribbellaceae</taxon>
        <taxon>Kribbella</taxon>
    </lineage>
</organism>
<reference evidence="4 5" key="1">
    <citation type="journal article" date="2015" name="Stand. Genomic Sci.">
        <title>Genomic Encyclopedia of Bacterial and Archaeal Type Strains, Phase III: the genomes of soil and plant-associated and newly described type strains.</title>
        <authorList>
            <person name="Whitman W.B."/>
            <person name="Woyke T."/>
            <person name="Klenk H.P."/>
            <person name="Zhou Y."/>
            <person name="Lilburn T.G."/>
            <person name="Beck B.J."/>
            <person name="De Vos P."/>
            <person name="Vandamme P."/>
            <person name="Eisen J.A."/>
            <person name="Garrity G."/>
            <person name="Hugenholtz P."/>
            <person name="Kyrpides N.C."/>
        </authorList>
    </citation>
    <scope>NUCLEOTIDE SEQUENCE [LARGE SCALE GENOMIC DNA]</scope>
    <source>
        <strain evidence="4 5">VKM Ac-2541</strain>
    </source>
</reference>
<dbReference type="SUPFAM" id="SSF53383">
    <property type="entry name" value="PLP-dependent transferases"/>
    <property type="match status" value="1"/>
</dbReference>
<keyword evidence="5" id="KW-1185">Reference proteome</keyword>
<comment type="catalytic activity">
    <reaction evidence="2">
        <text>(sulfur carrier)-H + L-cysteine = (sulfur carrier)-SH + L-alanine</text>
        <dbReference type="Rhea" id="RHEA:43892"/>
        <dbReference type="Rhea" id="RHEA-COMP:14737"/>
        <dbReference type="Rhea" id="RHEA-COMP:14739"/>
        <dbReference type="ChEBI" id="CHEBI:29917"/>
        <dbReference type="ChEBI" id="CHEBI:35235"/>
        <dbReference type="ChEBI" id="CHEBI:57972"/>
        <dbReference type="ChEBI" id="CHEBI:64428"/>
        <dbReference type="EC" id="2.8.1.7"/>
    </reaction>
</comment>
<dbReference type="Proteomes" id="UP000295573">
    <property type="component" value="Unassembled WGS sequence"/>
</dbReference>
<dbReference type="InterPro" id="IPR000192">
    <property type="entry name" value="Aminotrans_V_dom"/>
</dbReference>
<sequence>MDSLCAFSDCPLGRRAPFCGRLAVEHLGDRHRIQKLRDTLHDHLVDALPGRVLLNGPSGLRLPNTLNVSIKGTVGSEVLRNAPTIAVSTGSACHSGGPEPSPVLSAMDMDRARAVAAIRLSLGRGTTADNIDKATDELAAAARAASN</sequence>
<dbReference type="InterPro" id="IPR015422">
    <property type="entry name" value="PyrdxlP-dep_Trfase_small"/>
</dbReference>
<evidence type="ECO:0000256" key="1">
    <source>
        <dbReference type="ARBA" id="ARBA00001933"/>
    </source>
</evidence>
<keyword evidence="4" id="KW-0808">Transferase</keyword>
<dbReference type="InterPro" id="IPR015424">
    <property type="entry name" value="PyrdxlP-dep_Trfase"/>
</dbReference>
<dbReference type="OrthoDB" id="9808002at2"/>
<keyword evidence="4" id="KW-0032">Aminotransferase</keyword>
<evidence type="ECO:0000313" key="5">
    <source>
        <dbReference type="Proteomes" id="UP000295573"/>
    </source>
</evidence>
<evidence type="ECO:0000313" key="4">
    <source>
        <dbReference type="EMBL" id="TCO42351.1"/>
    </source>
</evidence>